<protein>
    <submittedName>
        <fullName evidence="3">Uncharacterized protein</fullName>
    </submittedName>
</protein>
<accession>A0A7C9A9Z5</accession>
<keyword evidence="2" id="KW-0472">Membrane</keyword>
<feature type="region of interest" description="Disordered" evidence="1">
    <location>
        <begin position="1"/>
        <end position="25"/>
    </location>
</feature>
<keyword evidence="2" id="KW-0812">Transmembrane</keyword>
<reference evidence="3" key="2">
    <citation type="submission" date="2020-07" db="EMBL/GenBank/DDBJ databases">
        <authorList>
            <person name="Vera ALvarez R."/>
            <person name="Arias-Moreno D.M."/>
            <person name="Jimenez-Jacinto V."/>
            <person name="Jimenez-Bremont J.F."/>
            <person name="Swaminathan K."/>
            <person name="Moose S.P."/>
            <person name="Guerrero-Gonzalez M.L."/>
            <person name="Marino-Ramirez L."/>
            <person name="Landsman D."/>
            <person name="Rodriguez-Kessler M."/>
            <person name="Delgado-Sanchez P."/>
        </authorList>
    </citation>
    <scope>NUCLEOTIDE SEQUENCE</scope>
    <source>
        <tissue evidence="3">Cladode</tissue>
    </source>
</reference>
<reference evidence="3" key="1">
    <citation type="journal article" date="2013" name="J. Plant Res.">
        <title>Effect of fungi and light on seed germination of three Opuntia species from semiarid lands of central Mexico.</title>
        <authorList>
            <person name="Delgado-Sanchez P."/>
            <person name="Jimenez-Bremont J.F."/>
            <person name="Guerrero-Gonzalez Mde L."/>
            <person name="Flores J."/>
        </authorList>
    </citation>
    <scope>NUCLEOTIDE SEQUENCE</scope>
    <source>
        <tissue evidence="3">Cladode</tissue>
    </source>
</reference>
<dbReference type="EMBL" id="GISG01219640">
    <property type="protein sequence ID" value="MBA4663218.1"/>
    <property type="molecule type" value="Transcribed_RNA"/>
</dbReference>
<evidence type="ECO:0000256" key="1">
    <source>
        <dbReference type="SAM" id="MobiDB-lite"/>
    </source>
</evidence>
<dbReference type="AlphaFoldDB" id="A0A7C9A9Z5"/>
<evidence type="ECO:0000313" key="3">
    <source>
        <dbReference type="EMBL" id="MBA4663218.1"/>
    </source>
</evidence>
<organism evidence="3">
    <name type="scientific">Opuntia streptacantha</name>
    <name type="common">Prickly pear cactus</name>
    <name type="synonym">Opuntia cardona</name>
    <dbReference type="NCBI Taxonomy" id="393608"/>
    <lineage>
        <taxon>Eukaryota</taxon>
        <taxon>Viridiplantae</taxon>
        <taxon>Streptophyta</taxon>
        <taxon>Embryophyta</taxon>
        <taxon>Tracheophyta</taxon>
        <taxon>Spermatophyta</taxon>
        <taxon>Magnoliopsida</taxon>
        <taxon>eudicotyledons</taxon>
        <taxon>Gunneridae</taxon>
        <taxon>Pentapetalae</taxon>
        <taxon>Caryophyllales</taxon>
        <taxon>Cactineae</taxon>
        <taxon>Cactaceae</taxon>
        <taxon>Opuntioideae</taxon>
        <taxon>Opuntia</taxon>
    </lineage>
</organism>
<feature type="transmembrane region" description="Helical" evidence="2">
    <location>
        <begin position="93"/>
        <end position="111"/>
    </location>
</feature>
<keyword evidence="2" id="KW-1133">Transmembrane helix</keyword>
<name>A0A7C9A9Z5_OPUST</name>
<sequence length="113" mass="12687">MEEAPRNTPKNWNKRRRKTKTGAWGWGGTAVPGSGTAVPPRTAGRTAVRLAVRGPCHCSTAVLQWHGGPVPIFCLARPVLHPFLLFRAPFDLFSSYFAPFFVELIYFIKYLQK</sequence>
<feature type="compositionally biased region" description="Low complexity" evidence="1">
    <location>
        <begin position="1"/>
        <end position="11"/>
    </location>
</feature>
<proteinExistence type="predicted"/>
<evidence type="ECO:0000256" key="2">
    <source>
        <dbReference type="SAM" id="Phobius"/>
    </source>
</evidence>